<comment type="caution">
    <text evidence="1">The sequence shown here is derived from an EMBL/GenBank/DDBJ whole genome shotgun (WGS) entry which is preliminary data.</text>
</comment>
<name>A0A9D4U275_ADICA</name>
<reference evidence="1" key="1">
    <citation type="submission" date="2021-01" db="EMBL/GenBank/DDBJ databases">
        <title>Adiantum capillus-veneris genome.</title>
        <authorList>
            <person name="Fang Y."/>
            <person name="Liao Q."/>
        </authorList>
    </citation>
    <scope>NUCLEOTIDE SEQUENCE</scope>
    <source>
        <strain evidence="1">H3</strain>
        <tissue evidence="1">Leaf</tissue>
    </source>
</reference>
<keyword evidence="2" id="KW-1185">Reference proteome</keyword>
<evidence type="ECO:0000313" key="1">
    <source>
        <dbReference type="EMBL" id="KAI5060058.1"/>
    </source>
</evidence>
<protein>
    <submittedName>
        <fullName evidence="1">Uncharacterized protein</fullName>
    </submittedName>
</protein>
<dbReference type="EMBL" id="JABFUD020000024">
    <property type="protein sequence ID" value="KAI5060058.1"/>
    <property type="molecule type" value="Genomic_DNA"/>
</dbReference>
<organism evidence="1 2">
    <name type="scientific">Adiantum capillus-veneris</name>
    <name type="common">Maidenhair fern</name>
    <dbReference type="NCBI Taxonomy" id="13818"/>
    <lineage>
        <taxon>Eukaryota</taxon>
        <taxon>Viridiplantae</taxon>
        <taxon>Streptophyta</taxon>
        <taxon>Embryophyta</taxon>
        <taxon>Tracheophyta</taxon>
        <taxon>Polypodiopsida</taxon>
        <taxon>Polypodiidae</taxon>
        <taxon>Polypodiales</taxon>
        <taxon>Pteridineae</taxon>
        <taxon>Pteridaceae</taxon>
        <taxon>Vittarioideae</taxon>
        <taxon>Adiantum</taxon>
    </lineage>
</organism>
<accession>A0A9D4U275</accession>
<proteinExistence type="predicted"/>
<gene>
    <name evidence="1" type="ORF">GOP47_0024478</name>
</gene>
<evidence type="ECO:0000313" key="2">
    <source>
        <dbReference type="Proteomes" id="UP000886520"/>
    </source>
</evidence>
<dbReference type="AlphaFoldDB" id="A0A9D4U275"/>
<dbReference type="Proteomes" id="UP000886520">
    <property type="component" value="Chromosome 24"/>
</dbReference>
<sequence>MYGSKTKDWLVPGSETTGVLELWEDMTEWDVRPEMVDALLGRETGSFSLEEGMLPESAERLETLLNSCETRCKRRSGDLGQVT</sequence>